<evidence type="ECO:0000313" key="7">
    <source>
        <dbReference type="Proteomes" id="UP000007113"/>
    </source>
</evidence>
<protein>
    <submittedName>
        <fullName evidence="6">TonB-dependent receptor plug</fullName>
    </submittedName>
</protein>
<dbReference type="eggNOG" id="COG1629">
    <property type="taxonomic scope" value="Bacteria"/>
</dbReference>
<evidence type="ECO:0000259" key="5">
    <source>
        <dbReference type="Pfam" id="PF25183"/>
    </source>
</evidence>
<organism evidence="6 7">
    <name type="scientific">Granulicella mallensis (strain ATCC BAA-1857 / DSM 23137 / MP5ACTX8)</name>
    <dbReference type="NCBI Taxonomy" id="682795"/>
    <lineage>
        <taxon>Bacteria</taxon>
        <taxon>Pseudomonadati</taxon>
        <taxon>Acidobacteriota</taxon>
        <taxon>Terriglobia</taxon>
        <taxon>Terriglobales</taxon>
        <taxon>Acidobacteriaceae</taxon>
        <taxon>Granulicella</taxon>
    </lineage>
</organism>
<keyword evidence="2" id="KW-0472">Membrane</keyword>
<feature type="domain" description="TonB-dependent receptor plug" evidence="4">
    <location>
        <begin position="169"/>
        <end position="271"/>
    </location>
</feature>
<dbReference type="HOGENOM" id="CLU_006298_0_0_0"/>
<evidence type="ECO:0000313" key="6">
    <source>
        <dbReference type="EMBL" id="AEU36341.1"/>
    </source>
</evidence>
<dbReference type="InterPro" id="IPR013784">
    <property type="entry name" value="Carb-bd-like_fold"/>
</dbReference>
<dbReference type="GO" id="GO:0030246">
    <property type="term" value="F:carbohydrate binding"/>
    <property type="evidence" value="ECO:0007669"/>
    <property type="project" value="InterPro"/>
</dbReference>
<proteinExistence type="predicted"/>
<evidence type="ECO:0000256" key="2">
    <source>
        <dbReference type="ARBA" id="ARBA00023136"/>
    </source>
</evidence>
<dbReference type="InterPro" id="IPR012910">
    <property type="entry name" value="Plug_dom"/>
</dbReference>
<reference evidence="6 7" key="1">
    <citation type="submission" date="2011-11" db="EMBL/GenBank/DDBJ databases">
        <title>Complete sequence of Granulicella mallensis MP5ACTX8.</title>
        <authorList>
            <consortium name="US DOE Joint Genome Institute"/>
            <person name="Lucas S."/>
            <person name="Copeland A."/>
            <person name="Lapidus A."/>
            <person name="Cheng J.-F."/>
            <person name="Goodwin L."/>
            <person name="Pitluck S."/>
            <person name="Peters L."/>
            <person name="Lu M."/>
            <person name="Detter J.C."/>
            <person name="Han C."/>
            <person name="Tapia R."/>
            <person name="Land M."/>
            <person name="Hauser L."/>
            <person name="Kyrpides N."/>
            <person name="Ivanova N."/>
            <person name="Mikhailova N."/>
            <person name="Pagani I."/>
            <person name="Rawat S."/>
            <person name="Mannisto M."/>
            <person name="Haggblom M."/>
            <person name="Woyke T."/>
        </authorList>
    </citation>
    <scope>NUCLEOTIDE SEQUENCE [LARGE SCALE GENOMIC DNA]</scope>
    <source>
        <strain evidence="7">ATCC BAA-1857 / DSM 23137 / MP5ACTX8</strain>
    </source>
</reference>
<dbReference type="Pfam" id="PF13620">
    <property type="entry name" value="CarboxypepD_reg"/>
    <property type="match status" value="1"/>
</dbReference>
<dbReference type="KEGG" id="gma:AciX8_2011"/>
<evidence type="ECO:0000256" key="3">
    <source>
        <dbReference type="ARBA" id="ARBA00023237"/>
    </source>
</evidence>
<dbReference type="Proteomes" id="UP000007113">
    <property type="component" value="Chromosome"/>
</dbReference>
<dbReference type="Pfam" id="PF07715">
    <property type="entry name" value="Plug"/>
    <property type="match status" value="1"/>
</dbReference>
<dbReference type="STRING" id="682795.AciX8_2011"/>
<dbReference type="Gene3D" id="2.40.170.20">
    <property type="entry name" value="TonB-dependent receptor, beta-barrel domain"/>
    <property type="match status" value="1"/>
</dbReference>
<keyword evidence="3" id="KW-0998">Cell outer membrane</keyword>
<evidence type="ECO:0000259" key="4">
    <source>
        <dbReference type="Pfam" id="PF07715"/>
    </source>
</evidence>
<dbReference type="AlphaFoldDB" id="G8NSZ8"/>
<dbReference type="InterPro" id="IPR036942">
    <property type="entry name" value="Beta-barrel_TonB_sf"/>
</dbReference>
<comment type="subcellular location">
    <subcellularLocation>
        <location evidence="1">Cell outer membrane</location>
    </subcellularLocation>
</comment>
<accession>G8NSZ8</accession>
<keyword evidence="7" id="KW-1185">Reference proteome</keyword>
<dbReference type="Gene3D" id="2.60.40.1120">
    <property type="entry name" value="Carboxypeptidase-like, regulatory domain"/>
    <property type="match status" value="1"/>
</dbReference>
<dbReference type="EMBL" id="CP003130">
    <property type="protein sequence ID" value="AEU36341.1"/>
    <property type="molecule type" value="Genomic_DNA"/>
</dbReference>
<dbReference type="InterPro" id="IPR057601">
    <property type="entry name" value="Oar-like_b-barrel"/>
</dbReference>
<feature type="domain" description="TonB-dependent transporter Oar-like beta-barrel" evidence="5">
    <location>
        <begin position="276"/>
        <end position="1167"/>
    </location>
</feature>
<evidence type="ECO:0000256" key="1">
    <source>
        <dbReference type="ARBA" id="ARBA00004442"/>
    </source>
</evidence>
<dbReference type="GO" id="GO:0009279">
    <property type="term" value="C:cell outer membrane"/>
    <property type="evidence" value="ECO:0007669"/>
    <property type="project" value="UniProtKB-SubCell"/>
</dbReference>
<sequence>MQDQAKRNSILSVNLSRIIRILRFSSLTTLRRQSVCVAQLLLLATLVCLPSMTKAQSDSSSLSGTVTDPSGAVVANAKVTAHNEANGQDRVVQTTASGSYTITNLPPGNYTVKVEAKGFGTREQKGTHLDPNIGSRYDVALTVGSSNTTIEVEADANTLQTESAAVGQLVTSEQVKSIQLNGRNPIYLSQLEPGVTRNAPLSSFNFSPDFSGPTINGARSNESMLTLDGAPMIRTRANGTSTGVGDVDSISQVQILTTSYPAQYGGTSGGVIIQVPKSGTSTFHGTAYEYLRNSFFNANTWTRNQSDQVANSGHPPPFRYNQFGWNLGGPAYIPHVFNQSKQKLFFEAGQEFLRYRQNATQTGTVPTALMREGNFSELLGPNIFYQQPVQLVNPVTKLPYPNNVITSGLSPSGIGLLNSYPLPNETGNSGFNWEASEPYPQNQRKDTLVLDYIPFEAHHIRFSVLNYNYNQVSPFSSNFTHLPQVWNWPNQVGIVHYTWTINPTTVNDATFSASADHVTITNDLSSGLYNRNMYGINYPYLFPADQKETPNKIPTVEIANFTTVNGGPYPSHSGGPIFTFADNLTKVIGRHTLVFGGVWQYSGENNNDQISVSSTTPGATNNQNGQFIFTDSRTGHPTTNAAVANTALGLFDTYGEIGQKTYTLFRGHMYEGFAQDQWRATPKMVLEYGIRYSVMQPYSALWRNQSVFDPKSYNPATAPTVDPITGFTTGGDPYDGVVIPGSGFPSSANAHLPANILNGQFQGLFRGYGPGYSKTVYSDIQPRVGITYQFNPTTVLRAGGGRFVQRVGISDSVQLGGNAPFQNSETVTAGSVDNPGGVGTNSLPLALSSQAYNFPNPEAWSWNVAVEQDFPKFATLTLSYVGRRGLHLSQLENINQLQPGTVQANPTVIAPDALRPYKGFSTILQDTNAGSSIYHSMQLNLKRRMTKNVLFGVAYTWSKSMDFGSSAGYELPNYYNTASNYGPSDFDIRNIFVLNYVWDLPYASHSTSRLIRSTLGNWQISGVTQAQTGIPVQIGTGDDFAGVGPGAGTQLWDVTHTPYLQKRFSGNGSTGHWFDPTAFVKPAPGTLAPRGTRNLVYGPGFQSWNMALIKNIHLIPNHDNHVLTFKAEAFNLTNHPNWDAPDSNPTSSTFGEVTSKGTTYASDRELQFSLRYEF</sequence>
<dbReference type="SUPFAM" id="SSF56935">
    <property type="entry name" value="Porins"/>
    <property type="match status" value="1"/>
</dbReference>
<dbReference type="Pfam" id="PF25183">
    <property type="entry name" value="OMP_b-brl_4"/>
    <property type="match status" value="1"/>
</dbReference>
<dbReference type="SUPFAM" id="SSF49452">
    <property type="entry name" value="Starch-binding domain-like"/>
    <property type="match status" value="1"/>
</dbReference>
<keyword evidence="6" id="KW-0675">Receptor</keyword>
<gene>
    <name evidence="6" type="ordered locus">AciX8_2011</name>
</gene>
<name>G8NSZ8_GRAMM</name>